<proteinExistence type="predicted"/>
<evidence type="ECO:0000313" key="1">
    <source>
        <dbReference type="EMBL" id="BDG08602.1"/>
    </source>
</evidence>
<name>A0ABN6N9E8_9BACT</name>
<dbReference type="Proteomes" id="UP001162734">
    <property type="component" value="Chromosome"/>
</dbReference>
<evidence type="ECO:0000313" key="2">
    <source>
        <dbReference type="Proteomes" id="UP001162734"/>
    </source>
</evidence>
<reference evidence="2" key="1">
    <citation type="journal article" date="2022" name="Int. J. Syst. Evol. Microbiol.">
        <title>Anaeromyxobacter oryzae sp. nov., Anaeromyxobacter diazotrophicus sp. nov. and Anaeromyxobacter paludicola sp. nov., isolated from paddy soils.</title>
        <authorList>
            <person name="Itoh H."/>
            <person name="Xu Z."/>
            <person name="Mise K."/>
            <person name="Masuda Y."/>
            <person name="Ushijima N."/>
            <person name="Hayakawa C."/>
            <person name="Shiratori Y."/>
            <person name="Senoo K."/>
        </authorList>
    </citation>
    <scope>NUCLEOTIDE SEQUENCE [LARGE SCALE GENOMIC DNA]</scope>
    <source>
        <strain evidence="2">Red630</strain>
    </source>
</reference>
<sequence length="256" mass="28425">MPEAATQNWEALLPADKGPLPLGGRLVRTDPRGPVPAPIAIVGLYPALTRMANWERADGVRKLPVEVERQSFEGSASARELKEQYFTPLGIAGDRAFLIDLYPYYLANAAATGERGRSMWDNVMTWQEEKKSCLDLRCRPAPDEMIDWCRELEGNEARLAYWFSRCQPRLMLTLGAEAAAFARGFRGDGAARRGQEQLYQEPFASTAFGPAPLAVVHCAHPGVLMRTKKGGWRKTHADWCAGRGRELVRAALDGRP</sequence>
<keyword evidence="2" id="KW-1185">Reference proteome</keyword>
<gene>
    <name evidence="1" type="ORF">AMPC_17150</name>
</gene>
<protein>
    <recommendedName>
        <fullName evidence="3">Uracil-DNA glycosylase-like domain-containing protein</fullName>
    </recommendedName>
</protein>
<dbReference type="EMBL" id="AP025592">
    <property type="protein sequence ID" value="BDG08602.1"/>
    <property type="molecule type" value="Genomic_DNA"/>
</dbReference>
<evidence type="ECO:0008006" key="3">
    <source>
        <dbReference type="Google" id="ProtNLM"/>
    </source>
</evidence>
<organism evidence="1 2">
    <name type="scientific">Anaeromyxobacter paludicola</name>
    <dbReference type="NCBI Taxonomy" id="2918171"/>
    <lineage>
        <taxon>Bacteria</taxon>
        <taxon>Pseudomonadati</taxon>
        <taxon>Myxococcota</taxon>
        <taxon>Myxococcia</taxon>
        <taxon>Myxococcales</taxon>
        <taxon>Cystobacterineae</taxon>
        <taxon>Anaeromyxobacteraceae</taxon>
        <taxon>Anaeromyxobacter</taxon>
    </lineage>
</organism>
<accession>A0ABN6N9E8</accession>